<keyword evidence="4" id="KW-1134">Transmembrane beta strand</keyword>
<dbReference type="InterPro" id="IPR012910">
    <property type="entry name" value="Plug_dom"/>
</dbReference>
<feature type="domain" description="TonB-dependent receptor plug" evidence="15">
    <location>
        <begin position="53"/>
        <end position="156"/>
    </location>
</feature>
<reference evidence="16" key="1">
    <citation type="submission" date="2019-06" db="EMBL/GenBank/DDBJ databases">
        <authorList>
            <person name="Murdoch R.W."/>
            <person name="Fathepure B."/>
        </authorList>
    </citation>
    <scope>NUCLEOTIDE SEQUENCE</scope>
</reference>
<dbReference type="FunFam" id="2.170.130.10:FF:000011">
    <property type="entry name" value="TonB-dependent siderophore receptor"/>
    <property type="match status" value="1"/>
</dbReference>
<keyword evidence="9" id="KW-0406">Ion transport</keyword>
<dbReference type="AlphaFoldDB" id="A0A5B8RFY2"/>
<keyword evidence="12 16" id="KW-0675">Receptor</keyword>
<keyword evidence="3" id="KW-0813">Transport</keyword>
<gene>
    <name evidence="16" type="primary">iutA_2</name>
    <name evidence="16" type="ORF">KBTEX_03852</name>
</gene>
<comment type="similarity">
    <text evidence="2">Belongs to the TonB-dependent receptor family.</text>
</comment>
<evidence type="ECO:0000256" key="8">
    <source>
        <dbReference type="ARBA" id="ARBA00023004"/>
    </source>
</evidence>
<feature type="domain" description="TonB-dependent receptor-like beta-barrel" evidence="14">
    <location>
        <begin position="248"/>
        <end position="704"/>
    </location>
</feature>
<keyword evidence="10" id="KW-0798">TonB box</keyword>
<evidence type="ECO:0000256" key="1">
    <source>
        <dbReference type="ARBA" id="ARBA00004571"/>
    </source>
</evidence>
<evidence type="ECO:0000259" key="15">
    <source>
        <dbReference type="Pfam" id="PF07715"/>
    </source>
</evidence>
<evidence type="ECO:0000256" key="3">
    <source>
        <dbReference type="ARBA" id="ARBA00022448"/>
    </source>
</evidence>
<keyword evidence="5" id="KW-0410">Iron transport</keyword>
<dbReference type="Pfam" id="PF07715">
    <property type="entry name" value="Plug"/>
    <property type="match status" value="1"/>
</dbReference>
<evidence type="ECO:0000256" key="11">
    <source>
        <dbReference type="ARBA" id="ARBA00023136"/>
    </source>
</evidence>
<evidence type="ECO:0000256" key="9">
    <source>
        <dbReference type="ARBA" id="ARBA00023065"/>
    </source>
</evidence>
<dbReference type="InterPro" id="IPR036942">
    <property type="entry name" value="Beta-barrel_TonB_sf"/>
</dbReference>
<dbReference type="InterPro" id="IPR039426">
    <property type="entry name" value="TonB-dep_rcpt-like"/>
</dbReference>
<organism evidence="16">
    <name type="scientific">uncultured organism</name>
    <dbReference type="NCBI Taxonomy" id="155900"/>
    <lineage>
        <taxon>unclassified sequences</taxon>
        <taxon>environmental samples</taxon>
    </lineage>
</organism>
<dbReference type="Gene3D" id="2.40.170.20">
    <property type="entry name" value="TonB-dependent receptor, beta-barrel domain"/>
    <property type="match status" value="1"/>
</dbReference>
<dbReference type="GO" id="GO:0038023">
    <property type="term" value="F:signaling receptor activity"/>
    <property type="evidence" value="ECO:0007669"/>
    <property type="project" value="InterPro"/>
</dbReference>
<keyword evidence="13" id="KW-0998">Cell outer membrane</keyword>
<evidence type="ECO:0000259" key="14">
    <source>
        <dbReference type="Pfam" id="PF00593"/>
    </source>
</evidence>
<keyword evidence="8" id="KW-0408">Iron</keyword>
<dbReference type="InterPro" id="IPR037066">
    <property type="entry name" value="Plug_dom_sf"/>
</dbReference>
<name>A0A5B8RFY2_9ZZZZ</name>
<dbReference type="Pfam" id="PF00593">
    <property type="entry name" value="TonB_dep_Rec_b-barrel"/>
    <property type="match status" value="1"/>
</dbReference>
<comment type="subcellular location">
    <subcellularLocation>
        <location evidence="1">Cell outer membrane</location>
        <topology evidence="1">Multi-pass membrane protein</topology>
    </subcellularLocation>
</comment>
<evidence type="ECO:0000256" key="13">
    <source>
        <dbReference type="ARBA" id="ARBA00023237"/>
    </source>
</evidence>
<dbReference type="InterPro" id="IPR010105">
    <property type="entry name" value="TonB_sidphr_rcpt"/>
</dbReference>
<dbReference type="NCBIfam" id="TIGR01783">
    <property type="entry name" value="TonB-siderophor"/>
    <property type="match status" value="1"/>
</dbReference>
<accession>A0A5B8RFY2</accession>
<evidence type="ECO:0000256" key="7">
    <source>
        <dbReference type="ARBA" id="ARBA00022729"/>
    </source>
</evidence>
<dbReference type="PANTHER" id="PTHR30069:SF42">
    <property type="entry name" value="FERRIC AEROBACTIN RECEPTOR"/>
    <property type="match status" value="1"/>
</dbReference>
<evidence type="ECO:0000256" key="10">
    <source>
        <dbReference type="ARBA" id="ARBA00023077"/>
    </source>
</evidence>
<evidence type="ECO:0000256" key="2">
    <source>
        <dbReference type="ARBA" id="ARBA00009810"/>
    </source>
</evidence>
<dbReference type="Gene3D" id="2.170.130.10">
    <property type="entry name" value="TonB-dependent receptor, plug domain"/>
    <property type="match status" value="1"/>
</dbReference>
<keyword evidence="6" id="KW-0812">Transmembrane</keyword>
<evidence type="ECO:0000256" key="5">
    <source>
        <dbReference type="ARBA" id="ARBA00022496"/>
    </source>
</evidence>
<dbReference type="EMBL" id="MN079263">
    <property type="protein sequence ID" value="QEA07496.1"/>
    <property type="molecule type" value="Genomic_DNA"/>
</dbReference>
<dbReference type="PANTHER" id="PTHR30069">
    <property type="entry name" value="TONB-DEPENDENT OUTER MEMBRANE RECEPTOR"/>
    <property type="match status" value="1"/>
</dbReference>
<keyword evidence="11" id="KW-0472">Membrane</keyword>
<evidence type="ECO:0000256" key="12">
    <source>
        <dbReference type="ARBA" id="ARBA00023170"/>
    </source>
</evidence>
<dbReference type="PROSITE" id="PS52016">
    <property type="entry name" value="TONB_DEPENDENT_REC_3"/>
    <property type="match status" value="1"/>
</dbReference>
<evidence type="ECO:0000256" key="6">
    <source>
        <dbReference type="ARBA" id="ARBA00022692"/>
    </source>
</evidence>
<sequence>MTTNTHGPPLASAGRLIGTSALACLAVAAHAEEEQAITLDETVVVGSRAPAKISDLPGTVWVVEPEQFMEQVRGGASLKEALGKLIPSLDVAPQGRTNYGQNMRGRSVLVMIDGVSLNSSRGISRQFDSIDPFNIARVEVLSGATALYGGGATGGIINIITRRGDSGGPEFATQTGATSGFNDGDDYQARVAQSVSGGSERVRGRLGLAYQRNGGFYDGSGEQIIPDISQTDLQYNRSIDLTGSLDIDLGPDQSLAFTGQLYDSGYDGDRGLYLGEDLAAVTGSDPGSFDIRGGFESDREPATERHMLNATYHHADLLGQELYLQAFTRGEEAAFHPFPYLYSDLDQDGNADPYYSASEQNTDVHGAKALVVTDLSPVRLQWGVDADRETFDANQMLFDYQRVLDSGGLKLDETATVGRYPNYQVDTMSAFLQGEWQVSERWRLSAGVRRQHSDVEIDDFVGAEQQVAVASGLADSAEAIPGGSNDYETTLVNVGAVFDVSMSDQLWTNFSQGFEIPDPAKYYGQGQYTLDDGRYVLDDSVNVDDSPLKGIKTSQVEIGWRHFGERTTAQVAAYYAWSEEALDYDSQSLAVKVLDDETRDYGIEGKLSYRLTRAWRVGGSGHLVRSERKVDGEWQKRAATSASLSKATAFAGWQRGGTRVRLQYTRTFDLEDDAGNEIKGFQTVDLLGSHQLPVGELSFGIRNLLDEEYTTVWGQRAQIFYAPYYGPEEMFDFKGRGRTYSLTYTVHY</sequence>
<protein>
    <submittedName>
        <fullName evidence="16">Ferric aerobactin receptor</fullName>
    </submittedName>
</protein>
<dbReference type="FunFam" id="2.40.170.20:FF:000007">
    <property type="entry name" value="Ferric aerobactin receptor"/>
    <property type="match status" value="1"/>
</dbReference>
<evidence type="ECO:0000256" key="4">
    <source>
        <dbReference type="ARBA" id="ARBA00022452"/>
    </source>
</evidence>
<keyword evidence="7" id="KW-0732">Signal</keyword>
<dbReference type="GO" id="GO:0044718">
    <property type="term" value="P:siderophore transmembrane transport"/>
    <property type="evidence" value="ECO:0007669"/>
    <property type="project" value="TreeGrafter"/>
</dbReference>
<dbReference type="SUPFAM" id="SSF56935">
    <property type="entry name" value="Porins"/>
    <property type="match status" value="1"/>
</dbReference>
<dbReference type="CDD" id="cd01347">
    <property type="entry name" value="ligand_gated_channel"/>
    <property type="match status" value="1"/>
</dbReference>
<evidence type="ECO:0000313" key="16">
    <source>
        <dbReference type="EMBL" id="QEA07496.1"/>
    </source>
</evidence>
<proteinExistence type="inferred from homology"/>
<dbReference type="InterPro" id="IPR000531">
    <property type="entry name" value="Beta-barrel_TonB"/>
</dbReference>